<organism evidence="2 3">
    <name type="scientific">Botryotinia fuckeliana (strain T4)</name>
    <name type="common">Noble rot fungus</name>
    <name type="synonym">Botrytis cinerea</name>
    <dbReference type="NCBI Taxonomy" id="999810"/>
    <lineage>
        <taxon>Eukaryota</taxon>
        <taxon>Fungi</taxon>
        <taxon>Dikarya</taxon>
        <taxon>Ascomycota</taxon>
        <taxon>Pezizomycotina</taxon>
        <taxon>Leotiomycetes</taxon>
        <taxon>Helotiales</taxon>
        <taxon>Sclerotiniaceae</taxon>
        <taxon>Botrytis</taxon>
    </lineage>
</organism>
<protein>
    <submittedName>
        <fullName evidence="2">Uncharacterized protein</fullName>
    </submittedName>
</protein>
<dbReference type="Proteomes" id="UP000008177">
    <property type="component" value="Unplaced contigs"/>
</dbReference>
<sequence length="141" mass="16050">MNNSSSCLLNNNAILLQNLLQPTWILEIFCLPVTEVDTFSVLSKKRNQFPPIENDFRNNPDSSYHACTLVVSYCSDVHRIRFSDDSSWKSKQANFDSKLRYKRLFVASAEDCDTEPKDTTSHLLPKGEESKTSDPLPSKDC</sequence>
<name>G2YI96_BOTF4</name>
<evidence type="ECO:0000313" key="3">
    <source>
        <dbReference type="Proteomes" id="UP000008177"/>
    </source>
</evidence>
<dbReference type="InParanoid" id="G2YI96"/>
<proteinExistence type="predicted"/>
<evidence type="ECO:0000313" key="2">
    <source>
        <dbReference type="EMBL" id="CCD51433.1"/>
    </source>
</evidence>
<evidence type="ECO:0000256" key="1">
    <source>
        <dbReference type="SAM" id="MobiDB-lite"/>
    </source>
</evidence>
<feature type="region of interest" description="Disordered" evidence="1">
    <location>
        <begin position="112"/>
        <end position="141"/>
    </location>
</feature>
<feature type="compositionally biased region" description="Basic and acidic residues" evidence="1">
    <location>
        <begin position="114"/>
        <end position="141"/>
    </location>
</feature>
<dbReference type="HOGENOM" id="CLU_1825008_0_0_1"/>
<reference evidence="3" key="1">
    <citation type="journal article" date="2011" name="PLoS Genet.">
        <title>Genomic analysis of the necrotrophic fungal pathogens Sclerotinia sclerotiorum and Botrytis cinerea.</title>
        <authorList>
            <person name="Amselem J."/>
            <person name="Cuomo C.A."/>
            <person name="van Kan J.A."/>
            <person name="Viaud M."/>
            <person name="Benito E.P."/>
            <person name="Couloux A."/>
            <person name="Coutinho P.M."/>
            <person name="de Vries R.P."/>
            <person name="Dyer P.S."/>
            <person name="Fillinger S."/>
            <person name="Fournier E."/>
            <person name="Gout L."/>
            <person name="Hahn M."/>
            <person name="Kohn L."/>
            <person name="Lapalu N."/>
            <person name="Plummer K.M."/>
            <person name="Pradier J.M."/>
            <person name="Quevillon E."/>
            <person name="Sharon A."/>
            <person name="Simon A."/>
            <person name="ten Have A."/>
            <person name="Tudzynski B."/>
            <person name="Tudzynski P."/>
            <person name="Wincker P."/>
            <person name="Andrew M."/>
            <person name="Anthouard V."/>
            <person name="Beever R.E."/>
            <person name="Beffa R."/>
            <person name="Benoit I."/>
            <person name="Bouzid O."/>
            <person name="Brault B."/>
            <person name="Chen Z."/>
            <person name="Choquer M."/>
            <person name="Collemare J."/>
            <person name="Cotton P."/>
            <person name="Danchin E.G."/>
            <person name="Da Silva C."/>
            <person name="Gautier A."/>
            <person name="Giraud C."/>
            <person name="Giraud T."/>
            <person name="Gonzalez C."/>
            <person name="Grossetete S."/>
            <person name="Guldener U."/>
            <person name="Henrissat B."/>
            <person name="Howlett B.J."/>
            <person name="Kodira C."/>
            <person name="Kretschmer M."/>
            <person name="Lappartient A."/>
            <person name="Leroch M."/>
            <person name="Levis C."/>
            <person name="Mauceli E."/>
            <person name="Neuveglise C."/>
            <person name="Oeser B."/>
            <person name="Pearson M."/>
            <person name="Poulain J."/>
            <person name="Poussereau N."/>
            <person name="Quesneville H."/>
            <person name="Rascle C."/>
            <person name="Schumacher J."/>
            <person name="Segurens B."/>
            <person name="Sexton A."/>
            <person name="Silva E."/>
            <person name="Sirven C."/>
            <person name="Soanes D.M."/>
            <person name="Talbot N.J."/>
            <person name="Templeton M."/>
            <person name="Yandava C."/>
            <person name="Yarden O."/>
            <person name="Zeng Q."/>
            <person name="Rollins J.A."/>
            <person name="Lebrun M.H."/>
            <person name="Dickman M."/>
        </authorList>
    </citation>
    <scope>NUCLEOTIDE SEQUENCE [LARGE SCALE GENOMIC DNA]</scope>
    <source>
        <strain evidence="3">T4</strain>
    </source>
</reference>
<accession>G2YI96</accession>
<dbReference type="AlphaFoldDB" id="G2YI96"/>
<dbReference type="EMBL" id="FQ790337">
    <property type="protein sequence ID" value="CCD51433.1"/>
    <property type="molecule type" value="Genomic_DNA"/>
</dbReference>
<gene>
    <name evidence="2" type="ORF">BofuT4_P017390.1</name>
</gene>